<dbReference type="OrthoDB" id="399731at2"/>
<sequence length="306" mass="34881">MKRKNKNTNELIAEEFGATSTQPLNTNNSDDDKLEGLEELENLASQGVTIIPKSESSWRGLDQNKDYVDLFSQTREIAASAMFDIEEMRVLEDDSRKRAEKIELLETYNKDLNAKPLSGLDSYDSYDLVLNKSSWNYGEIMSRNTAFTIKDLALQTQLYLYDGKIVELSKIEDYIHQFISDVVKHIANGYAVLLNPIIIFDTVRFAKTSVLPITVANPKLMSPVNLIEWDQFVSGEDRRQIIDTFIIMIENALSNGHEVEFFKESLLIRNIQGIHSLFITENAAKWFNSRISSEYVDKVNSSAEAN</sequence>
<proteinExistence type="predicted"/>
<comment type="caution">
    <text evidence="2">The sequence shown here is derived from an EMBL/GenBank/DDBJ whole genome shotgun (WGS) entry which is preliminary data.</text>
</comment>
<dbReference type="Proteomes" id="UP000216943">
    <property type="component" value="Unassembled WGS sequence"/>
</dbReference>
<evidence type="ECO:0000313" key="3">
    <source>
        <dbReference type="Proteomes" id="UP000216943"/>
    </source>
</evidence>
<evidence type="ECO:0000313" key="2">
    <source>
        <dbReference type="EMBL" id="PAK21578.1"/>
    </source>
</evidence>
<organism evidence="2 3">
    <name type="scientific">Mycoplasmopsis agassizii</name>
    <dbReference type="NCBI Taxonomy" id="33922"/>
    <lineage>
        <taxon>Bacteria</taxon>
        <taxon>Bacillati</taxon>
        <taxon>Mycoplasmatota</taxon>
        <taxon>Mycoplasmoidales</taxon>
        <taxon>Metamycoplasmataceae</taxon>
        <taxon>Mycoplasmopsis</taxon>
    </lineage>
</organism>
<reference evidence="3" key="1">
    <citation type="submission" date="2017-08" db="EMBL/GenBank/DDBJ databases">
        <authorList>
            <person name="Alvarez-Ponce D."/>
            <person name="Weitzman C.L."/>
            <person name="Tillett R.L."/>
            <person name="Sandmeier F.C."/>
            <person name="Tracy C.R."/>
        </authorList>
    </citation>
    <scope>NUCLEOTIDE SEQUENCE [LARGE SCALE GENOMIC DNA]</scope>
    <source>
        <strain evidence="3">723</strain>
    </source>
</reference>
<dbReference type="EMBL" id="NQNY01000003">
    <property type="protein sequence ID" value="PAK21578.1"/>
    <property type="molecule type" value="Genomic_DNA"/>
</dbReference>
<gene>
    <name evidence="2" type="ORF">CJJ23_01345</name>
</gene>
<name>A0A269TKV4_9BACT</name>
<protein>
    <submittedName>
        <fullName evidence="2">Uncharacterized protein</fullName>
    </submittedName>
</protein>
<accession>A0A269TKV4</accession>
<feature type="compositionally biased region" description="Polar residues" evidence="1">
    <location>
        <begin position="18"/>
        <end position="28"/>
    </location>
</feature>
<feature type="region of interest" description="Disordered" evidence="1">
    <location>
        <begin position="1"/>
        <end position="31"/>
    </location>
</feature>
<evidence type="ECO:0000256" key="1">
    <source>
        <dbReference type="SAM" id="MobiDB-lite"/>
    </source>
</evidence>
<dbReference type="AlphaFoldDB" id="A0A269TKV4"/>
<dbReference type="RefSeq" id="WP_095334591.1">
    <property type="nucleotide sequence ID" value="NZ_NQNY01000003.1"/>
</dbReference>